<accession>K0AV34</accession>
<gene>
    <name evidence="1" type="ordered locus">Curi_c06500</name>
</gene>
<evidence type="ECO:0000313" key="1">
    <source>
        <dbReference type="EMBL" id="AFS77723.1"/>
    </source>
</evidence>
<organism evidence="1 2">
    <name type="scientific">Gottschalkia acidurici (strain ATCC 7906 / DSM 604 / BCRC 14475 / CIP 104303 / KCTC 5404 / NCIMB 10678 / 9a)</name>
    <name type="common">Clostridium acidurici</name>
    <dbReference type="NCBI Taxonomy" id="1128398"/>
    <lineage>
        <taxon>Bacteria</taxon>
        <taxon>Bacillati</taxon>
        <taxon>Bacillota</taxon>
        <taxon>Tissierellia</taxon>
        <taxon>Tissierellales</taxon>
        <taxon>Gottschalkiaceae</taxon>
        <taxon>Gottschalkia</taxon>
    </lineage>
</organism>
<protein>
    <submittedName>
        <fullName evidence="1">Uncharacterized protein</fullName>
    </submittedName>
</protein>
<name>K0AV34_GOTA9</name>
<proteinExistence type="predicted"/>
<reference evidence="1 2" key="1">
    <citation type="journal article" date="2012" name="PLoS ONE">
        <title>The purine-utilizing bacterium Clostridium acidurici 9a: a genome-guided metabolic reconsideration.</title>
        <authorList>
            <person name="Hartwich K."/>
            <person name="Poehlein A."/>
            <person name="Daniel R."/>
        </authorList>
    </citation>
    <scope>NUCLEOTIDE SEQUENCE [LARGE SCALE GENOMIC DNA]</scope>
    <source>
        <strain evidence="2">ATCC 7906 / DSM 604 / BCRC 14475 / CIP 104303 / KCTC 5404 / NCIMB 10678 / 9a</strain>
    </source>
</reference>
<dbReference type="STRING" id="1128398.Curi_c06500"/>
<dbReference type="EMBL" id="CP003326">
    <property type="protein sequence ID" value="AFS77723.1"/>
    <property type="molecule type" value="Genomic_DNA"/>
</dbReference>
<dbReference type="AlphaFoldDB" id="K0AV34"/>
<keyword evidence="2" id="KW-1185">Reference proteome</keyword>
<dbReference type="HOGENOM" id="CLU_1522582_0_0_9"/>
<dbReference type="KEGG" id="cad:Curi_c06500"/>
<dbReference type="Proteomes" id="UP000006094">
    <property type="component" value="Chromosome"/>
</dbReference>
<sequence length="176" mass="21234">MNLNKSKFTSLKDSIDRFSYAHIYKDKKLIEKIRGRMLEPAVNILYLEKIFNKDNNKYEIKEEFENIIESNEISKYTQEIENGPSVYLPKNNIQYDPVKSYYRNMRFLENNRWLNIIENEYTKDYYENLERDNFYDKLPTPRPIPIVNVISVILEQNPNLSQSEAYEIILELGWRT</sequence>
<evidence type="ECO:0000313" key="2">
    <source>
        <dbReference type="Proteomes" id="UP000006094"/>
    </source>
</evidence>